<reference evidence="1 2" key="1">
    <citation type="journal article" date="2017" name="BMC Microbiol.">
        <title>Comparative genomics of Enterococcus spp. isolated from bovine feces.</title>
        <authorList>
            <person name="Beukers A.G."/>
            <person name="Zaheer R."/>
            <person name="Goji N."/>
            <person name="Amoako K.K."/>
            <person name="Chaves A.V."/>
            <person name="Ward M.P."/>
            <person name="McAllister T.A."/>
        </authorList>
    </citation>
    <scope>NUCLEOTIDE SEQUENCE [LARGE SCALE GENOMIC DNA]</scope>
    <source>
        <strain evidence="1 2">F1129D 143</strain>
    </source>
</reference>
<gene>
    <name evidence="1" type="ORF">BH747_03980</name>
</gene>
<organism evidence="1 2">
    <name type="scientific">Enterococcus villorum</name>
    <dbReference type="NCBI Taxonomy" id="112904"/>
    <lineage>
        <taxon>Bacteria</taxon>
        <taxon>Bacillati</taxon>
        <taxon>Bacillota</taxon>
        <taxon>Bacilli</taxon>
        <taxon>Lactobacillales</taxon>
        <taxon>Enterococcaceae</taxon>
        <taxon>Enterococcus</taxon>
    </lineage>
</organism>
<dbReference type="RefSeq" id="WP_081182798.1">
    <property type="nucleotide sequence ID" value="NZ_MJEA01000002.1"/>
</dbReference>
<evidence type="ECO:0000313" key="2">
    <source>
        <dbReference type="Proteomes" id="UP000192477"/>
    </source>
</evidence>
<evidence type="ECO:0000313" key="1">
    <source>
        <dbReference type="EMBL" id="OQO71161.1"/>
    </source>
</evidence>
<evidence type="ECO:0008006" key="3">
    <source>
        <dbReference type="Google" id="ProtNLM"/>
    </source>
</evidence>
<name>A0A1V8YEX7_9ENTE</name>
<dbReference type="EMBL" id="MJEA01000002">
    <property type="protein sequence ID" value="OQO71161.1"/>
    <property type="molecule type" value="Genomic_DNA"/>
</dbReference>
<protein>
    <recommendedName>
        <fullName evidence="3">Bacteriocin</fullName>
    </recommendedName>
</protein>
<accession>A0A1V8YEX7</accession>
<dbReference type="Proteomes" id="UP000192477">
    <property type="component" value="Unassembled WGS sequence"/>
</dbReference>
<dbReference type="STRING" id="112904.BH747_03980"/>
<proteinExistence type="predicted"/>
<comment type="caution">
    <text evidence="1">The sequence shown here is derived from an EMBL/GenBank/DDBJ whole genome shotgun (WGS) entry which is preliminary data.</text>
</comment>
<dbReference type="AlphaFoldDB" id="A0A1V8YEX7"/>
<sequence>MKKMSKEQSEKVSGGYVWKCKNSYHSSWAGNTFVSAYHILFSTANAQMNEHRRVYGHTNTWVADR</sequence>